<dbReference type="InterPro" id="IPR036156">
    <property type="entry name" value="Beta-gal/glucu_dom_sf"/>
</dbReference>
<evidence type="ECO:0000256" key="3">
    <source>
        <dbReference type="ARBA" id="ARBA00012756"/>
    </source>
</evidence>
<dbReference type="GO" id="GO:0005990">
    <property type="term" value="P:lactose catabolic process"/>
    <property type="evidence" value="ECO:0007669"/>
    <property type="project" value="TreeGrafter"/>
</dbReference>
<dbReference type="SUPFAM" id="SSF49785">
    <property type="entry name" value="Galactose-binding domain-like"/>
    <property type="match status" value="1"/>
</dbReference>
<dbReference type="PANTHER" id="PTHR46323:SF2">
    <property type="entry name" value="BETA-GALACTOSIDASE"/>
    <property type="match status" value="1"/>
</dbReference>
<keyword evidence="6" id="KW-0732">Signal</keyword>
<dbReference type="InterPro" id="IPR013783">
    <property type="entry name" value="Ig-like_fold"/>
</dbReference>
<evidence type="ECO:0000259" key="8">
    <source>
        <dbReference type="Pfam" id="PF02836"/>
    </source>
</evidence>
<dbReference type="EMBL" id="SLWK01000002">
    <property type="protein sequence ID" value="TCO09763.1"/>
    <property type="molecule type" value="Genomic_DNA"/>
</dbReference>
<reference evidence="10 11" key="1">
    <citation type="submission" date="2019-03" db="EMBL/GenBank/DDBJ databases">
        <title>Genomic Encyclopedia of Type Strains, Phase IV (KMG-IV): sequencing the most valuable type-strain genomes for metagenomic binning, comparative biology and taxonomic classification.</title>
        <authorList>
            <person name="Goeker M."/>
        </authorList>
    </citation>
    <scope>NUCLEOTIDE SEQUENCE [LARGE SCALE GENOMIC DNA]</scope>
    <source>
        <strain evidence="10 11">DSM 24179</strain>
    </source>
</reference>
<evidence type="ECO:0000256" key="5">
    <source>
        <dbReference type="ARBA" id="ARBA00023295"/>
    </source>
</evidence>
<dbReference type="PROSITE" id="PS51257">
    <property type="entry name" value="PROKAR_LIPOPROTEIN"/>
    <property type="match status" value="1"/>
</dbReference>
<dbReference type="PANTHER" id="PTHR46323">
    <property type="entry name" value="BETA-GALACTOSIDASE"/>
    <property type="match status" value="1"/>
</dbReference>
<accession>A0A4R2GLF6</accession>
<keyword evidence="4 10" id="KW-0378">Hydrolase</keyword>
<comment type="catalytic activity">
    <reaction evidence="1">
        <text>Hydrolysis of terminal non-reducing beta-D-galactose residues in beta-D-galactosides.</text>
        <dbReference type="EC" id="3.2.1.23"/>
    </reaction>
</comment>
<dbReference type="InterPro" id="IPR006102">
    <property type="entry name" value="Ig-like_GH2"/>
</dbReference>
<dbReference type="InterPro" id="IPR006103">
    <property type="entry name" value="Glyco_hydro_2_cat"/>
</dbReference>
<evidence type="ECO:0000256" key="4">
    <source>
        <dbReference type="ARBA" id="ARBA00022801"/>
    </source>
</evidence>
<evidence type="ECO:0000259" key="9">
    <source>
        <dbReference type="Pfam" id="PF02837"/>
    </source>
</evidence>
<gene>
    <name evidence="10" type="ORF">EV194_102189</name>
</gene>
<keyword evidence="11" id="KW-1185">Reference proteome</keyword>
<dbReference type="AlphaFoldDB" id="A0A4R2GLF6"/>
<dbReference type="SUPFAM" id="SSF49303">
    <property type="entry name" value="beta-Galactosidase/glucuronidase domain"/>
    <property type="match status" value="1"/>
</dbReference>
<name>A0A4R2GLF6_9BACT</name>
<evidence type="ECO:0000313" key="11">
    <source>
        <dbReference type="Proteomes" id="UP000295221"/>
    </source>
</evidence>
<feature type="domain" description="Glycoside hydrolase family 2 catalytic" evidence="8">
    <location>
        <begin position="336"/>
        <end position="484"/>
    </location>
</feature>
<evidence type="ECO:0000256" key="6">
    <source>
        <dbReference type="SAM" id="SignalP"/>
    </source>
</evidence>
<dbReference type="GO" id="GO:0004565">
    <property type="term" value="F:beta-galactosidase activity"/>
    <property type="evidence" value="ECO:0007669"/>
    <property type="project" value="UniProtKB-EC"/>
</dbReference>
<dbReference type="Pfam" id="PF02837">
    <property type="entry name" value="Glyco_hydro_2_N"/>
    <property type="match status" value="1"/>
</dbReference>
<evidence type="ECO:0000313" key="10">
    <source>
        <dbReference type="EMBL" id="TCO09763.1"/>
    </source>
</evidence>
<dbReference type="RefSeq" id="WP_132432544.1">
    <property type="nucleotide sequence ID" value="NZ_SLWK01000002.1"/>
</dbReference>
<feature type="domain" description="Glycosyl hydrolases family 2 sugar binding" evidence="9">
    <location>
        <begin position="27"/>
        <end position="219"/>
    </location>
</feature>
<dbReference type="OrthoDB" id="9801077at2"/>
<evidence type="ECO:0000256" key="2">
    <source>
        <dbReference type="ARBA" id="ARBA00007401"/>
    </source>
</evidence>
<protein>
    <recommendedName>
        <fullName evidence="3">beta-galactosidase</fullName>
        <ecNumber evidence="3">3.2.1.23</ecNumber>
    </recommendedName>
</protein>
<dbReference type="InterPro" id="IPR008979">
    <property type="entry name" value="Galactose-bd-like_sf"/>
</dbReference>
<evidence type="ECO:0000256" key="1">
    <source>
        <dbReference type="ARBA" id="ARBA00001412"/>
    </source>
</evidence>
<comment type="similarity">
    <text evidence="2">Belongs to the glycosyl hydrolase 2 family.</text>
</comment>
<dbReference type="Gene3D" id="2.60.40.10">
    <property type="entry name" value="Immunoglobulins"/>
    <property type="match status" value="1"/>
</dbReference>
<dbReference type="InterPro" id="IPR017853">
    <property type="entry name" value="GH"/>
</dbReference>
<dbReference type="Proteomes" id="UP000295221">
    <property type="component" value="Unassembled WGS sequence"/>
</dbReference>
<organism evidence="10 11">
    <name type="scientific">Natronoflexus pectinivorans</name>
    <dbReference type="NCBI Taxonomy" id="682526"/>
    <lineage>
        <taxon>Bacteria</taxon>
        <taxon>Pseudomonadati</taxon>
        <taxon>Bacteroidota</taxon>
        <taxon>Bacteroidia</taxon>
        <taxon>Marinilabiliales</taxon>
        <taxon>Marinilabiliaceae</taxon>
        <taxon>Natronoflexus</taxon>
    </lineage>
</organism>
<feature type="signal peptide" evidence="6">
    <location>
        <begin position="1"/>
        <end position="22"/>
    </location>
</feature>
<dbReference type="GO" id="GO:0009341">
    <property type="term" value="C:beta-galactosidase complex"/>
    <property type="evidence" value="ECO:0007669"/>
    <property type="project" value="TreeGrafter"/>
</dbReference>
<comment type="caution">
    <text evidence="10">The sequence shown here is derived from an EMBL/GenBank/DDBJ whole genome shotgun (WGS) entry which is preliminary data.</text>
</comment>
<dbReference type="InterPro" id="IPR050347">
    <property type="entry name" value="Bact_Beta-galactosidase"/>
</dbReference>
<sequence>MKNLLFNLFLVLLVASCSSRNAMEIDLSGNWNFRIDVDDEGVEGRWFESLLPDLMVLPGSMMEQGLGLEITLETQWTGSIYDSSWFFNPHTEPYRQPGNLMFPFWLTPEKYYAGAAWYQRVVEKPSNWDGERVFLHLERPHWETTVWINESKAGMQNSLSVPHVYDITDLMSKGENVITIRVDNRIKDINVGPDSHSVTDHTQGNWNGIVGDIKLIARPNSYIQNVQVYPDVPSNKVKLIGNLVNKSDRKYHGEIEVSAILANVNVSVPPVLASFPVTIESGEQLVELEFDMGEKVQLWDEFHPAFYRLEVSLKIDAGATDVFRTQFGMRTFTAEGTRFAINGRPVWLRGTVECAAHPLTGYAPMDKEYWKEIYQKAMAFGINHFRFHSWCPPRAAFEAADELGVYLQPEGPFWTNHGTWVGDGLPVDQYIIDECDRILEEYGNHPSFVMFAYGNEPAGRNQIPFLNELVEYWMEKDNRRLYTHAAIGRSWPLAPSNEFIIRAESRGLPWDQRPQSLFDYAERIAPYDVPYVAHEMGQYCVFPDFSEIPKYTGVYQPRNFMMFQAELERKRMGDQARDFFMASGHFQVICYKSEIEASLRTPGNAGTQLLALNDFPGQGSAIVGVTDVFWDAKDYVKPHEFRRFFGTTVPLTRFPKFVYTNKEVLLVEAEVAHFGESPLLNVTPVWKITDENGRVINEGTLPPTNILFGNSELGAIRFPLNFSMEAGKYNLELSFMGFANDWDFWVYPAELPEVADNEIFITDDYNDVAVEILNNGGDVLLLAAGKVEKGKDVVQYFRPVFWNTSWFQMRPPHTLGILTNPNHPAMADFPTDFHSNLQWWELLHNQQVMNLDNFPAEFKPIVQPIDTWFINRKLGLIFEVRVGEGRLLVCSADLESDMENRIVARQMRHSLINYMLSDDFSPAFTVDSDLVAEIFTEGDYDIYDVHTAGSPMDLIPEQ</sequence>
<dbReference type="InterPro" id="IPR006104">
    <property type="entry name" value="Glyco_hydro_2_N"/>
</dbReference>
<dbReference type="EC" id="3.2.1.23" evidence="3"/>
<dbReference type="Pfam" id="PF02836">
    <property type="entry name" value="Glyco_hydro_2_C"/>
    <property type="match status" value="1"/>
</dbReference>
<proteinExistence type="inferred from homology"/>
<dbReference type="Pfam" id="PF00703">
    <property type="entry name" value="Glyco_hydro_2"/>
    <property type="match status" value="1"/>
</dbReference>
<feature type="domain" description="Glycoside hydrolase family 2 immunoglobulin-like beta-sandwich" evidence="7">
    <location>
        <begin position="222"/>
        <end position="330"/>
    </location>
</feature>
<dbReference type="Gene3D" id="2.60.120.260">
    <property type="entry name" value="Galactose-binding domain-like"/>
    <property type="match status" value="1"/>
</dbReference>
<feature type="chain" id="PRO_5020368707" description="beta-galactosidase" evidence="6">
    <location>
        <begin position="23"/>
        <end position="958"/>
    </location>
</feature>
<dbReference type="SUPFAM" id="SSF51445">
    <property type="entry name" value="(Trans)glycosidases"/>
    <property type="match status" value="1"/>
</dbReference>
<dbReference type="Gene3D" id="3.20.20.80">
    <property type="entry name" value="Glycosidases"/>
    <property type="match status" value="1"/>
</dbReference>
<evidence type="ECO:0000259" key="7">
    <source>
        <dbReference type="Pfam" id="PF00703"/>
    </source>
</evidence>
<keyword evidence="5" id="KW-0326">Glycosidase</keyword>